<dbReference type="Proteomes" id="UP000499080">
    <property type="component" value="Unassembled WGS sequence"/>
</dbReference>
<feature type="compositionally biased region" description="Basic residues" evidence="1">
    <location>
        <begin position="91"/>
        <end position="101"/>
    </location>
</feature>
<comment type="caution">
    <text evidence="2">The sequence shown here is derived from an EMBL/GenBank/DDBJ whole genome shotgun (WGS) entry which is preliminary data.</text>
</comment>
<proteinExistence type="predicted"/>
<evidence type="ECO:0000313" key="3">
    <source>
        <dbReference type="Proteomes" id="UP000499080"/>
    </source>
</evidence>
<feature type="compositionally biased region" description="Polar residues" evidence="1">
    <location>
        <begin position="35"/>
        <end position="48"/>
    </location>
</feature>
<evidence type="ECO:0000256" key="1">
    <source>
        <dbReference type="SAM" id="MobiDB-lite"/>
    </source>
</evidence>
<organism evidence="2 3">
    <name type="scientific">Araneus ventricosus</name>
    <name type="common">Orbweaver spider</name>
    <name type="synonym">Epeira ventricosa</name>
    <dbReference type="NCBI Taxonomy" id="182803"/>
    <lineage>
        <taxon>Eukaryota</taxon>
        <taxon>Metazoa</taxon>
        <taxon>Ecdysozoa</taxon>
        <taxon>Arthropoda</taxon>
        <taxon>Chelicerata</taxon>
        <taxon>Arachnida</taxon>
        <taxon>Araneae</taxon>
        <taxon>Araneomorphae</taxon>
        <taxon>Entelegynae</taxon>
        <taxon>Araneoidea</taxon>
        <taxon>Araneidae</taxon>
        <taxon>Araneus</taxon>
    </lineage>
</organism>
<accession>A0A4Y2AG04</accession>
<protein>
    <submittedName>
        <fullName evidence="2">Uncharacterized protein</fullName>
    </submittedName>
</protein>
<reference evidence="2 3" key="1">
    <citation type="journal article" date="2019" name="Sci. Rep.">
        <title>Orb-weaving spider Araneus ventricosus genome elucidates the spidroin gene catalogue.</title>
        <authorList>
            <person name="Kono N."/>
            <person name="Nakamura H."/>
            <person name="Ohtoshi R."/>
            <person name="Moran D.A.P."/>
            <person name="Shinohara A."/>
            <person name="Yoshida Y."/>
            <person name="Fujiwara M."/>
            <person name="Mori M."/>
            <person name="Tomita M."/>
            <person name="Arakawa K."/>
        </authorList>
    </citation>
    <scope>NUCLEOTIDE SEQUENCE [LARGE SCALE GENOMIC DNA]</scope>
</reference>
<dbReference type="EMBL" id="BGPR01000016">
    <property type="protein sequence ID" value="GBL78660.1"/>
    <property type="molecule type" value="Genomic_DNA"/>
</dbReference>
<sequence>MKTSLNPITQTNPYPLSQHLQFCTNVQRKIGHIPNVSQSNSLQQQPSTVRLHHPLPRLNSTSSIGTQQHKISLQSPRTFKTPTSATEFQHPQKKKHPPPCL</sequence>
<keyword evidence="3" id="KW-1185">Reference proteome</keyword>
<evidence type="ECO:0000313" key="2">
    <source>
        <dbReference type="EMBL" id="GBL78660.1"/>
    </source>
</evidence>
<dbReference type="AlphaFoldDB" id="A0A4Y2AG04"/>
<feature type="compositionally biased region" description="Polar residues" evidence="1">
    <location>
        <begin position="58"/>
        <end position="87"/>
    </location>
</feature>
<feature type="region of interest" description="Disordered" evidence="1">
    <location>
        <begin position="35"/>
        <end position="101"/>
    </location>
</feature>
<name>A0A4Y2AG04_ARAVE</name>
<gene>
    <name evidence="2" type="ORF">AVEN_65232_1</name>
</gene>